<proteinExistence type="predicted"/>
<name>A0A3M7KW38_AUXPR</name>
<reference evidence="2" key="1">
    <citation type="journal article" date="2018" name="Algal Res.">
        <title>Characterization of plant carbon substrate utilization by Auxenochlorella protothecoides.</title>
        <authorList>
            <person name="Vogler B.W."/>
            <person name="Starkenburg S.R."/>
            <person name="Sudasinghe N."/>
            <person name="Schambach J.Y."/>
            <person name="Rollin J.A."/>
            <person name="Pattathil S."/>
            <person name="Barry A.N."/>
        </authorList>
    </citation>
    <scope>NUCLEOTIDE SEQUENCE [LARGE SCALE GENOMIC DNA]</scope>
    <source>
        <strain evidence="2">UTEX 25</strain>
    </source>
</reference>
<sequence>MAAIRVSNLEILKSGATVVLTAVECLKPGQKACAADSNGNIGAGNRGTNNFGTNNVGNDNIGNANVGNANWGNNNKGTGNRCFNKTGDRKIFGAVSSGKIPVAYVVTTGGYTPYSITCNLYSNVFFKLATTSDSSPTSAVSTITGDPQYETIVPKFVFGSATILSSAGNINEIVPLTVVNSPSPPPMSFPPPPPALGPITGSVKKSGNDFSFSIKFGSVVPNYIAIAFFTGDDALAEVGGRSYSGSTTNFTMQLAADKELLVSYAQVVGVTYGGDTTNALNLNW</sequence>
<dbReference type="AlphaFoldDB" id="A0A3M7KW38"/>
<dbReference type="Proteomes" id="UP000279271">
    <property type="component" value="Unassembled WGS sequence"/>
</dbReference>
<organism evidence="1 2">
    <name type="scientific">Auxenochlorella protothecoides</name>
    <name type="common">Green microalga</name>
    <name type="synonym">Chlorella protothecoides</name>
    <dbReference type="NCBI Taxonomy" id="3075"/>
    <lineage>
        <taxon>Eukaryota</taxon>
        <taxon>Viridiplantae</taxon>
        <taxon>Chlorophyta</taxon>
        <taxon>core chlorophytes</taxon>
        <taxon>Trebouxiophyceae</taxon>
        <taxon>Chlorellales</taxon>
        <taxon>Chlorellaceae</taxon>
        <taxon>Auxenochlorella</taxon>
    </lineage>
</organism>
<accession>A0A3M7KW38</accession>
<evidence type="ECO:0000313" key="2">
    <source>
        <dbReference type="Proteomes" id="UP000279271"/>
    </source>
</evidence>
<protein>
    <submittedName>
        <fullName evidence="1">Uncharacterized protein</fullName>
    </submittedName>
</protein>
<gene>
    <name evidence="1" type="ORF">APUTEX25_004960</name>
</gene>
<evidence type="ECO:0000313" key="1">
    <source>
        <dbReference type="EMBL" id="RMZ53935.1"/>
    </source>
</evidence>
<dbReference type="EMBL" id="QOKY01000185">
    <property type="protein sequence ID" value="RMZ53935.1"/>
    <property type="molecule type" value="Genomic_DNA"/>
</dbReference>
<comment type="caution">
    <text evidence="1">The sequence shown here is derived from an EMBL/GenBank/DDBJ whole genome shotgun (WGS) entry which is preliminary data.</text>
</comment>